<dbReference type="Proteomes" id="UP000494365">
    <property type="component" value="Unassembled WGS sequence"/>
</dbReference>
<feature type="transmembrane region" description="Helical" evidence="1">
    <location>
        <begin position="196"/>
        <end position="221"/>
    </location>
</feature>
<name>A0A6S7AY96_9BURK</name>
<keyword evidence="1" id="KW-0472">Membrane</keyword>
<keyword evidence="3" id="KW-1185">Reference proteome</keyword>
<evidence type="ECO:0000256" key="1">
    <source>
        <dbReference type="SAM" id="Phobius"/>
    </source>
</evidence>
<feature type="transmembrane region" description="Helical" evidence="1">
    <location>
        <begin position="233"/>
        <end position="252"/>
    </location>
</feature>
<feature type="transmembrane region" description="Helical" evidence="1">
    <location>
        <begin position="360"/>
        <end position="390"/>
    </location>
</feature>
<feature type="transmembrane region" description="Helical" evidence="1">
    <location>
        <begin position="117"/>
        <end position="135"/>
    </location>
</feature>
<keyword evidence="1" id="KW-0812">Transmembrane</keyword>
<feature type="transmembrane region" description="Helical" evidence="1">
    <location>
        <begin position="62"/>
        <end position="81"/>
    </location>
</feature>
<feature type="transmembrane region" description="Helical" evidence="1">
    <location>
        <begin position="28"/>
        <end position="50"/>
    </location>
</feature>
<accession>A0A6S7AY96</accession>
<evidence type="ECO:0000313" key="2">
    <source>
        <dbReference type="EMBL" id="CAB3781058.1"/>
    </source>
</evidence>
<dbReference type="RefSeq" id="WP_175148585.1">
    <property type="nucleotide sequence ID" value="NZ_CADIKK010000004.1"/>
</dbReference>
<sequence>MIATIAYLLAVVLCSTRGVLEFEIGKSAAYLVQAGGIVALLMWYISPSALASYFRREGRWSLGLTAGVVFTVVVSIVVTLAETGQIEFSYLFVFIFTIFIYFYSISNYRKRFIRPRFAYAGLVVIALVEAGIAVAQQQGSFPIDLPGTTYGFDNLRAPSLTGSYLHYPLFVAIVASLCGVDYLMHKKVLSGLACAVLTACIFASLSRSGMLIILGTFGLAFLKEPIRFLTKNAKLIIAGVLACMAIMVLGGARGDSGDSIVSVGAQRMLGATNLQSDGNDGRTEAWDKAAALALPVNVIAGSYFGLVTNSAPDAVKNQFGIVESSLLQQVLNVGVLGTLFYYGLLISITRLMSRGSKITLCIWAALIQSFFYQSIEVIPFVFLLMTLPVFDAVEEPRRT</sequence>
<organism evidence="2 3">
    <name type="scientific">Paraburkholderia ultramafica</name>
    <dbReference type="NCBI Taxonomy" id="1544867"/>
    <lineage>
        <taxon>Bacteria</taxon>
        <taxon>Pseudomonadati</taxon>
        <taxon>Pseudomonadota</taxon>
        <taxon>Betaproteobacteria</taxon>
        <taxon>Burkholderiales</taxon>
        <taxon>Burkholderiaceae</taxon>
        <taxon>Paraburkholderia</taxon>
    </lineage>
</organism>
<gene>
    <name evidence="2" type="ORF">LMG28614_01150</name>
</gene>
<dbReference type="AlphaFoldDB" id="A0A6S7AY96"/>
<keyword evidence="1" id="KW-1133">Transmembrane helix</keyword>
<protein>
    <submittedName>
        <fullName evidence="2">Uncharacterized protein</fullName>
    </submittedName>
</protein>
<feature type="transmembrane region" description="Helical" evidence="1">
    <location>
        <begin position="164"/>
        <end position="184"/>
    </location>
</feature>
<proteinExistence type="predicted"/>
<evidence type="ECO:0000313" key="3">
    <source>
        <dbReference type="Proteomes" id="UP000494365"/>
    </source>
</evidence>
<feature type="transmembrane region" description="Helical" evidence="1">
    <location>
        <begin position="289"/>
        <end position="306"/>
    </location>
</feature>
<reference evidence="2 3" key="1">
    <citation type="submission" date="2020-04" db="EMBL/GenBank/DDBJ databases">
        <authorList>
            <person name="De Canck E."/>
        </authorList>
    </citation>
    <scope>NUCLEOTIDE SEQUENCE [LARGE SCALE GENOMIC DNA]</scope>
    <source>
        <strain evidence="2 3">LMG 28614</strain>
    </source>
</reference>
<dbReference type="EMBL" id="CADIKK010000004">
    <property type="protein sequence ID" value="CAB3781058.1"/>
    <property type="molecule type" value="Genomic_DNA"/>
</dbReference>
<feature type="transmembrane region" description="Helical" evidence="1">
    <location>
        <begin position="87"/>
        <end position="105"/>
    </location>
</feature>
<feature type="transmembrane region" description="Helical" evidence="1">
    <location>
        <begin position="326"/>
        <end position="348"/>
    </location>
</feature>